<reference evidence="1" key="1">
    <citation type="submission" date="2022-06" db="EMBL/GenBank/DDBJ databases">
        <title>Dynamics of rice microbiomes reveals core vertical transmitted seed endophytes.</title>
        <authorList>
            <person name="Liao K."/>
            <person name="Zhang X."/>
        </authorList>
    </citation>
    <scope>NUCLEOTIDE SEQUENCE</scope>
    <source>
        <strain evidence="1">JT1-17</strain>
    </source>
</reference>
<dbReference type="EMBL" id="JANFVX010000008">
    <property type="protein sequence ID" value="MCW0344324.1"/>
    <property type="molecule type" value="Genomic_DNA"/>
</dbReference>
<proteinExistence type="predicted"/>
<dbReference type="Proteomes" id="UP001208888">
    <property type="component" value="Unassembled WGS sequence"/>
</dbReference>
<gene>
    <name evidence="1" type="ORF">NB703_002417</name>
</gene>
<organism evidence="1 2">
    <name type="scientific">Pantoea ananas</name>
    <name type="common">Erwinia uredovora</name>
    <dbReference type="NCBI Taxonomy" id="553"/>
    <lineage>
        <taxon>Bacteria</taxon>
        <taxon>Pseudomonadati</taxon>
        <taxon>Pseudomonadota</taxon>
        <taxon>Gammaproteobacteria</taxon>
        <taxon>Enterobacterales</taxon>
        <taxon>Erwiniaceae</taxon>
        <taxon>Pantoea</taxon>
    </lineage>
</organism>
<evidence type="ECO:0000313" key="1">
    <source>
        <dbReference type="EMBL" id="MCW0344324.1"/>
    </source>
</evidence>
<name>A0AAJ1FRI1_PANAN</name>
<accession>A0AAJ1FRI1</accession>
<protein>
    <submittedName>
        <fullName evidence="1">Uncharacterized protein</fullName>
    </submittedName>
</protein>
<comment type="caution">
    <text evidence="1">The sequence shown here is derived from an EMBL/GenBank/DDBJ whole genome shotgun (WGS) entry which is preliminary data.</text>
</comment>
<evidence type="ECO:0000313" key="2">
    <source>
        <dbReference type="Proteomes" id="UP001208888"/>
    </source>
</evidence>
<dbReference type="AlphaFoldDB" id="A0AAJ1FRI1"/>
<sequence length="84" mass="8954">MMESGILLSAPAATKFSFAGTTIKVAEGILGKKYPSKFTGVWYLQTSRHQSACCAAKLVMSQATRAVFICITLFIASTTSPSTQ</sequence>